<dbReference type="GO" id="GO:0005509">
    <property type="term" value="F:calcium ion binding"/>
    <property type="evidence" value="ECO:0007669"/>
    <property type="project" value="InterPro"/>
</dbReference>
<dbReference type="OrthoDB" id="343296at2759"/>
<evidence type="ECO:0000313" key="3">
    <source>
        <dbReference type="EMBL" id="KAA8906016.1"/>
    </source>
</evidence>
<name>A0A642UUP7_9ASCO</name>
<dbReference type="PANTHER" id="PTHR23048">
    <property type="entry name" value="MYOSIN LIGHT CHAIN 1, 3"/>
    <property type="match status" value="1"/>
</dbReference>
<dbReference type="EMBL" id="SWFS01000404">
    <property type="protein sequence ID" value="KAA8906016.1"/>
    <property type="molecule type" value="Genomic_DNA"/>
</dbReference>
<dbReference type="AlphaFoldDB" id="A0A642UUP7"/>
<dbReference type="GO" id="GO:0016460">
    <property type="term" value="C:myosin II complex"/>
    <property type="evidence" value="ECO:0007669"/>
    <property type="project" value="TreeGrafter"/>
</dbReference>
<dbReference type="InterPro" id="IPR050230">
    <property type="entry name" value="CALM/Myosin/TropC-like"/>
</dbReference>
<dbReference type="Gene3D" id="1.10.238.10">
    <property type="entry name" value="EF-hand"/>
    <property type="match status" value="2"/>
</dbReference>
<dbReference type="InterPro" id="IPR002048">
    <property type="entry name" value="EF_hand_dom"/>
</dbReference>
<dbReference type="VEuPathDB" id="FungiDB:TRICI_005199"/>
<protein>
    <recommendedName>
        <fullName evidence="2">EF-hand domain-containing protein</fullName>
    </recommendedName>
</protein>
<sequence>MSDEVEDKHLELITDVFGQFMTMEDIEKAPEHEEDEGEQIEEDIYLHVDNLPDALLALDIDPTEEEFEEIVRTLDPDATGKIYFEPFAKVMSLKLESQNTGSQHNEQVVEAFRLFTDGEDRDITLQDLQRVAAEVKDNPALEELREMMMGKQSISLKEFEDIMKQAKAL</sequence>
<reference evidence="3" key="1">
    <citation type="journal article" date="2019" name="G3 (Bethesda)">
        <title>Genome Assemblies of Two Rare Opportunistic Yeast Pathogens: Diutina rugosa (syn. Candida rugosa) and Trichomonascus ciferrii (syn. Candida ciferrii).</title>
        <authorList>
            <person name="Mixao V."/>
            <person name="Saus E."/>
            <person name="Hansen A.P."/>
            <person name="Lass-Florl C."/>
            <person name="Gabaldon T."/>
        </authorList>
    </citation>
    <scope>NUCLEOTIDE SEQUENCE</scope>
    <source>
        <strain evidence="3">CBS 4856</strain>
    </source>
</reference>
<organism evidence="3 4">
    <name type="scientific">Trichomonascus ciferrii</name>
    <dbReference type="NCBI Taxonomy" id="44093"/>
    <lineage>
        <taxon>Eukaryota</taxon>
        <taxon>Fungi</taxon>
        <taxon>Dikarya</taxon>
        <taxon>Ascomycota</taxon>
        <taxon>Saccharomycotina</taxon>
        <taxon>Dipodascomycetes</taxon>
        <taxon>Dipodascales</taxon>
        <taxon>Trichomonascaceae</taxon>
        <taxon>Trichomonascus</taxon>
        <taxon>Trichomonascus ciferrii complex</taxon>
    </lineage>
</organism>
<dbReference type="Proteomes" id="UP000761534">
    <property type="component" value="Unassembled WGS sequence"/>
</dbReference>
<evidence type="ECO:0000256" key="1">
    <source>
        <dbReference type="ARBA" id="ARBA00022737"/>
    </source>
</evidence>
<proteinExistence type="predicted"/>
<gene>
    <name evidence="3" type="ORF">TRICI_005199</name>
</gene>
<keyword evidence="4" id="KW-1185">Reference proteome</keyword>
<evidence type="ECO:0000313" key="4">
    <source>
        <dbReference type="Proteomes" id="UP000761534"/>
    </source>
</evidence>
<accession>A0A642UUP7</accession>
<dbReference type="SUPFAM" id="SSF47473">
    <property type="entry name" value="EF-hand"/>
    <property type="match status" value="1"/>
</dbReference>
<dbReference type="PROSITE" id="PS50222">
    <property type="entry name" value="EF_HAND_2"/>
    <property type="match status" value="1"/>
</dbReference>
<feature type="domain" description="EF-hand" evidence="2">
    <location>
        <begin position="62"/>
        <end position="97"/>
    </location>
</feature>
<comment type="caution">
    <text evidence="3">The sequence shown here is derived from an EMBL/GenBank/DDBJ whole genome shotgun (WGS) entry which is preliminary data.</text>
</comment>
<dbReference type="InterPro" id="IPR011992">
    <property type="entry name" value="EF-hand-dom_pair"/>
</dbReference>
<evidence type="ECO:0000259" key="2">
    <source>
        <dbReference type="PROSITE" id="PS50222"/>
    </source>
</evidence>
<keyword evidence="1" id="KW-0677">Repeat</keyword>
<dbReference type="PANTHER" id="PTHR23048:SF0">
    <property type="entry name" value="CALMODULIN LIKE 3"/>
    <property type="match status" value="1"/>
</dbReference>